<keyword evidence="3" id="KW-0326">Glycosidase</keyword>
<evidence type="ECO:0000313" key="7">
    <source>
        <dbReference type="Proteomes" id="UP000796880"/>
    </source>
</evidence>
<proteinExistence type="inferred from homology"/>
<dbReference type="GO" id="GO:0005975">
    <property type="term" value="P:carbohydrate metabolic process"/>
    <property type="evidence" value="ECO:0007669"/>
    <property type="project" value="InterPro"/>
</dbReference>
<dbReference type="AlphaFoldDB" id="A0A8K0DPK5"/>
<dbReference type="FunFam" id="3.20.20.80:FF:000020">
    <property type="entry name" value="Beta-glucosidase 12"/>
    <property type="match status" value="1"/>
</dbReference>
<evidence type="ECO:0000256" key="3">
    <source>
        <dbReference type="ARBA" id="ARBA00023295"/>
    </source>
</evidence>
<reference evidence="6" key="1">
    <citation type="submission" date="2020-03" db="EMBL/GenBank/DDBJ databases">
        <title>A high-quality chromosome-level genome assembly of a woody plant with both climbing and erect habits, Rhamnella rubrinervis.</title>
        <authorList>
            <person name="Lu Z."/>
            <person name="Yang Y."/>
            <person name="Zhu X."/>
            <person name="Sun Y."/>
        </authorList>
    </citation>
    <scope>NUCLEOTIDE SEQUENCE</scope>
    <source>
        <strain evidence="6">BYM</strain>
        <tissue evidence="6">Leaf</tissue>
    </source>
</reference>
<dbReference type="PRINTS" id="PR00131">
    <property type="entry name" value="GLHYDRLASE1"/>
</dbReference>
<dbReference type="PANTHER" id="PTHR10353:SF154">
    <property type="entry name" value="BETA-GLUCOSIDASE 9-RELATED"/>
    <property type="match status" value="1"/>
</dbReference>
<dbReference type="OrthoDB" id="65569at2759"/>
<evidence type="ECO:0000256" key="2">
    <source>
        <dbReference type="ARBA" id="ARBA00022801"/>
    </source>
</evidence>
<dbReference type="SUPFAM" id="SSF51445">
    <property type="entry name" value="(Trans)glycosidases"/>
    <property type="match status" value="1"/>
</dbReference>
<sequence length="560" mass="63867">MMLSSTDVMDQLGENFNLVLNDTIREELKIKRDKFPKDFVFGAGTSAAQTEGSPTEGGRGQSVWDYHVKKSPGSAASGLPNGIDSYKRYKDDVKLVKDIGVEYYRFSISWTRILPNGTLSGGINQEGIDHYNSLIDELIKNGIKPMVTILHFDLPQALQDKYGGYLNRSFVDDFKDYSEICFKEFGDRVKNWVTLNEPYICASYGYEYGWAPPGRCSLPNATYCVGGDSSTEPYIAAHNQILGHAAVYRLYKEKFQATQGGIVGIALNTQYYEPYSDSTEDKDAATRLLDFQLGWFAEPLVFGDYPKSMRELVKERLPTFSEDDKRMVKGAFDYLGINYYVTQYGQNMRKPPPGTLLHHDVDSLASVQDAKDGIPIGYPVNGSYPLGLQKLLEFMKEKYQDPNIYITENGNFETEDDKLKLNDVLKDIHRIVSALRHLNAVHSAIVNGVKVKGYFYWSVFDDFEWGMGTKFRYGLYYVDFKNNFTRIPKLSAECTEPQKGQKRNSGSTTRLQNRHRRESDTVQKSYEEEAKVDLHARRSRRQLREGIFQLCEAYLGEEDE</sequence>
<name>A0A8K0DPK5_9ROSA</name>
<gene>
    <name evidence="6" type="ORF">FNV43_RR27221</name>
</gene>
<keyword evidence="2" id="KW-0378">Hydrolase</keyword>
<evidence type="ECO:0000256" key="5">
    <source>
        <dbReference type="SAM" id="MobiDB-lite"/>
    </source>
</evidence>
<dbReference type="PANTHER" id="PTHR10353">
    <property type="entry name" value="GLYCOSYL HYDROLASE"/>
    <property type="match status" value="1"/>
</dbReference>
<organism evidence="6 7">
    <name type="scientific">Rhamnella rubrinervis</name>
    <dbReference type="NCBI Taxonomy" id="2594499"/>
    <lineage>
        <taxon>Eukaryota</taxon>
        <taxon>Viridiplantae</taxon>
        <taxon>Streptophyta</taxon>
        <taxon>Embryophyta</taxon>
        <taxon>Tracheophyta</taxon>
        <taxon>Spermatophyta</taxon>
        <taxon>Magnoliopsida</taxon>
        <taxon>eudicotyledons</taxon>
        <taxon>Gunneridae</taxon>
        <taxon>Pentapetalae</taxon>
        <taxon>rosids</taxon>
        <taxon>fabids</taxon>
        <taxon>Rosales</taxon>
        <taxon>Rhamnaceae</taxon>
        <taxon>rhamnoid group</taxon>
        <taxon>Rhamneae</taxon>
        <taxon>Rhamnella</taxon>
    </lineage>
</organism>
<keyword evidence="7" id="KW-1185">Reference proteome</keyword>
<feature type="region of interest" description="Disordered" evidence="5">
    <location>
        <begin position="494"/>
        <end position="525"/>
    </location>
</feature>
<accession>A0A8K0DPK5</accession>
<evidence type="ECO:0000313" key="6">
    <source>
        <dbReference type="EMBL" id="KAF3432481.1"/>
    </source>
</evidence>
<dbReference type="InterPro" id="IPR001360">
    <property type="entry name" value="Glyco_hydro_1"/>
</dbReference>
<comment type="caution">
    <text evidence="6">The sequence shown here is derived from an EMBL/GenBank/DDBJ whole genome shotgun (WGS) entry which is preliminary data.</text>
</comment>
<evidence type="ECO:0000256" key="4">
    <source>
        <dbReference type="RuleBase" id="RU003690"/>
    </source>
</evidence>
<dbReference type="Gene3D" id="3.20.20.80">
    <property type="entry name" value="Glycosidases"/>
    <property type="match status" value="1"/>
</dbReference>
<evidence type="ECO:0000256" key="1">
    <source>
        <dbReference type="ARBA" id="ARBA00010838"/>
    </source>
</evidence>
<protein>
    <submittedName>
        <fullName evidence="6">Uncharacterized protein</fullName>
    </submittedName>
</protein>
<comment type="similarity">
    <text evidence="1 4">Belongs to the glycosyl hydrolase 1 family.</text>
</comment>
<dbReference type="GO" id="GO:0008422">
    <property type="term" value="F:beta-glucosidase activity"/>
    <property type="evidence" value="ECO:0007669"/>
    <property type="project" value="TreeGrafter"/>
</dbReference>
<dbReference type="InterPro" id="IPR017853">
    <property type="entry name" value="GH"/>
</dbReference>
<dbReference type="Proteomes" id="UP000796880">
    <property type="component" value="Unassembled WGS sequence"/>
</dbReference>
<dbReference type="EMBL" id="VOIH02000012">
    <property type="protein sequence ID" value="KAF3432481.1"/>
    <property type="molecule type" value="Genomic_DNA"/>
</dbReference>
<dbReference type="Pfam" id="PF00232">
    <property type="entry name" value="Glyco_hydro_1"/>
    <property type="match status" value="1"/>
</dbReference>